<dbReference type="RefSeq" id="XP_013397650.1">
    <property type="nucleotide sequence ID" value="XM_013542196.1"/>
</dbReference>
<keyword evidence="2" id="KW-0732">Signal</keyword>
<dbReference type="InterPro" id="IPR011042">
    <property type="entry name" value="6-blade_b-propeller_TolB-like"/>
</dbReference>
<dbReference type="InterPro" id="IPR000033">
    <property type="entry name" value="LDLR_classB_rpt"/>
</dbReference>
<dbReference type="InterPro" id="IPR050778">
    <property type="entry name" value="Cueball_EGF_LRP_Nidogen"/>
</dbReference>
<dbReference type="Pfam" id="PF00058">
    <property type="entry name" value="Ldl_recept_b"/>
    <property type="match status" value="1"/>
</dbReference>
<dbReference type="PANTHER" id="PTHR46513:SF44">
    <property type="entry name" value="LDL RECEPTOR RELATED PROTEIN 4"/>
    <property type="match status" value="1"/>
</dbReference>
<dbReference type="Gene3D" id="2.120.10.30">
    <property type="entry name" value="TolB, C-terminal domain"/>
    <property type="match status" value="1"/>
</dbReference>
<accession>A0A1S3IHB5</accession>
<name>A0A1S3IHB5_LINAN</name>
<evidence type="ECO:0000256" key="1">
    <source>
        <dbReference type="PROSITE-ProRule" id="PRU00461"/>
    </source>
</evidence>
<dbReference type="OrthoDB" id="9990982at2759"/>
<organism evidence="3 4">
    <name type="scientific">Lingula anatina</name>
    <name type="common">Brachiopod</name>
    <name type="synonym">Lingula unguis</name>
    <dbReference type="NCBI Taxonomy" id="7574"/>
    <lineage>
        <taxon>Eukaryota</taxon>
        <taxon>Metazoa</taxon>
        <taxon>Spiralia</taxon>
        <taxon>Lophotrochozoa</taxon>
        <taxon>Brachiopoda</taxon>
        <taxon>Linguliformea</taxon>
        <taxon>Lingulata</taxon>
        <taxon>Lingulida</taxon>
        <taxon>Linguloidea</taxon>
        <taxon>Lingulidae</taxon>
        <taxon>Lingula</taxon>
    </lineage>
</organism>
<dbReference type="AlphaFoldDB" id="A0A1S3IHB5"/>
<evidence type="ECO:0000313" key="3">
    <source>
        <dbReference type="Proteomes" id="UP000085678"/>
    </source>
</evidence>
<evidence type="ECO:0000313" key="4">
    <source>
        <dbReference type="RefSeq" id="XP_013397650.1"/>
    </source>
</evidence>
<dbReference type="STRING" id="7574.A0A1S3IHB5"/>
<feature type="signal peptide" evidence="2">
    <location>
        <begin position="1"/>
        <end position="22"/>
    </location>
</feature>
<gene>
    <name evidence="4" type="primary">LOC106164315</name>
</gene>
<keyword evidence="3" id="KW-1185">Reference proteome</keyword>
<reference evidence="4" key="1">
    <citation type="submission" date="2025-08" db="UniProtKB">
        <authorList>
            <consortium name="RefSeq"/>
        </authorList>
    </citation>
    <scope>IDENTIFICATION</scope>
    <source>
        <tissue evidence="4">Gonads</tissue>
    </source>
</reference>
<sequence length="167" mass="19122">MNPMKNFGGLFVIFLLSSSVHSRYVTDDFLLFTDRLNGVIWQADLIQWNLHAIYTQCNNPISASYDPIEQRVYWSEVVTFAKIRRINMNGKEPEAVFDFIIGSVPDAVAVDHISRLLYYTEGMYKTIGVMRLDGSQHKILLRTGLDKPRAMTLDPVNGYLRGFPPVF</sequence>
<dbReference type="SMART" id="SM00135">
    <property type="entry name" value="LY"/>
    <property type="match status" value="2"/>
</dbReference>
<feature type="chain" id="PRO_5010248140" evidence="2">
    <location>
        <begin position="23"/>
        <end position="167"/>
    </location>
</feature>
<dbReference type="InParanoid" id="A0A1S3IHB5"/>
<protein>
    <submittedName>
        <fullName evidence="4">Nidogen-1-like</fullName>
    </submittedName>
</protein>
<dbReference type="PANTHER" id="PTHR46513">
    <property type="entry name" value="VITELLOGENIN RECEPTOR-LIKE PROTEIN-RELATED-RELATED"/>
    <property type="match status" value="1"/>
</dbReference>
<dbReference type="PROSITE" id="PS51120">
    <property type="entry name" value="LDLRB"/>
    <property type="match status" value="1"/>
</dbReference>
<dbReference type="Proteomes" id="UP000085678">
    <property type="component" value="Unplaced"/>
</dbReference>
<dbReference type="GeneID" id="106164315"/>
<dbReference type="SUPFAM" id="SSF63825">
    <property type="entry name" value="YWTD domain"/>
    <property type="match status" value="1"/>
</dbReference>
<feature type="repeat" description="LDL-receptor class B" evidence="1">
    <location>
        <begin position="115"/>
        <end position="157"/>
    </location>
</feature>
<evidence type="ECO:0000256" key="2">
    <source>
        <dbReference type="SAM" id="SignalP"/>
    </source>
</evidence>
<dbReference type="KEGG" id="lak:106164315"/>
<proteinExistence type="predicted"/>